<dbReference type="SUPFAM" id="SSF50044">
    <property type="entry name" value="SH3-domain"/>
    <property type="match status" value="1"/>
</dbReference>
<dbReference type="Gene3D" id="1.20.120.230">
    <property type="entry name" value="Alpha-catenin/vinculin-like"/>
    <property type="match status" value="1"/>
</dbReference>
<dbReference type="Proteomes" id="UP000018467">
    <property type="component" value="Unassembled WGS sequence"/>
</dbReference>
<dbReference type="InterPro" id="IPR001452">
    <property type="entry name" value="SH3_domain"/>
</dbReference>
<feature type="region of interest" description="Disordered" evidence="6">
    <location>
        <begin position="281"/>
        <end position="441"/>
    </location>
</feature>
<dbReference type="GO" id="GO:0007169">
    <property type="term" value="P:cell surface receptor protein tyrosine kinase signaling pathway"/>
    <property type="evidence" value="ECO:0007669"/>
    <property type="project" value="TreeGrafter"/>
</dbReference>
<evidence type="ECO:0000256" key="4">
    <source>
        <dbReference type="ARBA" id="ARBA00022889"/>
    </source>
</evidence>
<dbReference type="PANTHER" id="PTHR10654">
    <property type="entry name" value="CAS SCAFFOLDING PROTEIN"/>
    <property type="match status" value="1"/>
</dbReference>
<dbReference type="GO" id="GO:0005886">
    <property type="term" value="C:plasma membrane"/>
    <property type="evidence" value="ECO:0007669"/>
    <property type="project" value="TreeGrafter"/>
</dbReference>
<dbReference type="PROSITE" id="PS50002">
    <property type="entry name" value="SH3"/>
    <property type="match status" value="1"/>
</dbReference>
<reference evidence="9" key="2">
    <citation type="journal article" date="2014" name="Nat. Commun.">
        <title>The cavefish genome reveals candidate genes for eye loss.</title>
        <authorList>
            <person name="McGaugh S.E."/>
            <person name="Gross J.B."/>
            <person name="Aken B."/>
            <person name="Blin M."/>
            <person name="Borowsky R."/>
            <person name="Chalopin D."/>
            <person name="Hinaux H."/>
            <person name="Jeffery W.R."/>
            <person name="Keene A."/>
            <person name="Ma L."/>
            <person name="Minx P."/>
            <person name="Murphy D."/>
            <person name="O'Quin K.E."/>
            <person name="Retaux S."/>
            <person name="Rohner N."/>
            <person name="Searle S.M."/>
            <person name="Stahl B.A."/>
            <person name="Tabin C."/>
            <person name="Volff J.N."/>
            <person name="Yoshizawa M."/>
            <person name="Warren W.C."/>
        </authorList>
    </citation>
    <scope>NUCLEOTIDE SEQUENCE [LARGE SCALE GENOMIC DNA]</scope>
    <source>
        <strain evidence="9">female</strain>
    </source>
</reference>
<feature type="compositionally biased region" description="Basic and acidic residues" evidence="6">
    <location>
        <begin position="153"/>
        <end position="166"/>
    </location>
</feature>
<dbReference type="Ensembl" id="ENSAMXT00000003919.2">
    <property type="protein sequence ID" value="ENSAMXP00000003919.2"/>
    <property type="gene ID" value="ENSAMXG00000003838.2"/>
</dbReference>
<keyword evidence="4" id="KW-0130">Cell adhesion</keyword>
<dbReference type="eggNOG" id="ENOG502QUFB">
    <property type="taxonomic scope" value="Eukaryota"/>
</dbReference>
<organism evidence="8 9">
    <name type="scientific">Astyanax mexicanus</name>
    <name type="common">Blind cave fish</name>
    <name type="synonym">Astyanax fasciatus mexicanus</name>
    <dbReference type="NCBI Taxonomy" id="7994"/>
    <lineage>
        <taxon>Eukaryota</taxon>
        <taxon>Metazoa</taxon>
        <taxon>Chordata</taxon>
        <taxon>Craniata</taxon>
        <taxon>Vertebrata</taxon>
        <taxon>Euteleostomi</taxon>
        <taxon>Actinopterygii</taxon>
        <taxon>Neopterygii</taxon>
        <taxon>Teleostei</taxon>
        <taxon>Ostariophysi</taxon>
        <taxon>Characiformes</taxon>
        <taxon>Characoidei</taxon>
        <taxon>Acestrorhamphidae</taxon>
        <taxon>Acestrorhamphinae</taxon>
        <taxon>Astyanax</taxon>
    </lineage>
</organism>
<keyword evidence="3" id="KW-0597">Phosphoprotein</keyword>
<dbReference type="InterPro" id="IPR021901">
    <property type="entry name" value="CAS_C"/>
</dbReference>
<dbReference type="InterPro" id="IPR037362">
    <property type="entry name" value="CAS_fam"/>
</dbReference>
<feature type="region of interest" description="Disordered" evidence="6">
    <location>
        <begin position="111"/>
        <end position="185"/>
    </location>
</feature>
<feature type="region of interest" description="Disordered" evidence="6">
    <location>
        <begin position="701"/>
        <end position="843"/>
    </location>
</feature>
<dbReference type="FunCoup" id="W5K8K8">
    <property type="interactions" value="338"/>
</dbReference>
<feature type="compositionally biased region" description="Polar residues" evidence="6">
    <location>
        <begin position="701"/>
        <end position="716"/>
    </location>
</feature>
<dbReference type="Gene3D" id="2.30.30.40">
    <property type="entry name" value="SH3 Domains"/>
    <property type="match status" value="1"/>
</dbReference>
<dbReference type="Pfam" id="PF00018">
    <property type="entry name" value="SH3_1"/>
    <property type="match status" value="1"/>
</dbReference>
<dbReference type="Pfam" id="PF12026">
    <property type="entry name" value="CAS_C"/>
    <property type="match status" value="1"/>
</dbReference>
<evidence type="ECO:0000256" key="5">
    <source>
        <dbReference type="PROSITE-ProRule" id="PRU00192"/>
    </source>
</evidence>
<feature type="compositionally biased region" description="Basic and acidic residues" evidence="6">
    <location>
        <begin position="131"/>
        <end position="142"/>
    </location>
</feature>
<dbReference type="Bgee" id="ENSAMXG00000003838">
    <property type="expression patterns" value="Expressed in embryo and 11 other cell types or tissues"/>
</dbReference>
<evidence type="ECO:0000313" key="8">
    <source>
        <dbReference type="Ensembl" id="ENSAMXP00000003919.2"/>
    </source>
</evidence>
<accession>W5K8K8</accession>
<keyword evidence="2 5" id="KW-0728">SH3 domain</keyword>
<reference evidence="9" key="1">
    <citation type="submission" date="2013-03" db="EMBL/GenBank/DDBJ databases">
        <authorList>
            <person name="Jeffery W."/>
            <person name="Warren W."/>
            <person name="Wilson R.K."/>
        </authorList>
    </citation>
    <scope>NUCLEOTIDE SEQUENCE</scope>
    <source>
        <strain evidence="9">female</strain>
    </source>
</reference>
<comment type="similarity">
    <text evidence="1">Belongs to the CAS family.</text>
</comment>
<dbReference type="SMART" id="SM00326">
    <property type="entry name" value="SH3"/>
    <property type="match status" value="1"/>
</dbReference>
<evidence type="ECO:0000256" key="6">
    <source>
        <dbReference type="SAM" id="MobiDB-lite"/>
    </source>
</evidence>
<sequence>MSLSTVLAKALFDNAAESPEELAFRKGDILMVLEQEQDGGPGWWLCSLHGRQGIAPANRLRLLQTAPAPGPVPPGTDNRRAPSVDSVYLSPGQQTRVNGLCSEDADGVYLSPPSLGEGVYQSPGGAPGPGRQEELRQAEGRRPRSHSSSSPRPRPDWSEMGVESRPRSPSLRGRIGETGSLYQTPASPAPLAAQYRSQGALVSDSLYLTPSGVARPVGEAAGEVAYLTPRDSGAAGHSDGCYLVPRPAVAALPNEDLYQTPTSGAPVAGQSVSVPVARLQDGATSQPKAGQEAPGMYQTPTPPGAAMSRTPQAERRLPSGSTVVSPASGQNVKQTPPTPRPQGPSATPPVGRGKLSQAAMRGSPHLVRAGKAGVPGSPNFGRKPPPPAPPVRSVTRKDLPQCAAVPATNPALQASPALLHPNKEEEQGQMSRDGGKLEEEKKKATCMIKKGDDKQCADETLGDQVYDTPPTNRWQHPVSAVSVEEDDSIYNTPRTVPLHTESGSEIYDVPTLALNPACSVPASSVVCNEVEDDVYSVPSLPGLPLESIEIPVSVVVEAGGKSEVYSIPSPGKIELVSEDILETDGGIYDMPALMLDIPMRRLSVSSTGSGDIQWKNSISTLVQSALSSASVTTTPSRDLATSLAEILSTWKAGQVGDVPATLQQIWSRLADLLPALSVCGSAPPAESLLLMVRRALEDSSSFLQTQTRPRLPSQESLSRRPLPALPVAEVKPMAGGMGSRKGSWIQERPLPPPPPAAFPLPPAPASSLPPAVRTNEDEEQGNEYAGIGLTPAPPPSYPAGDSVGYVKLQGKPEPPPESQMENGTSQVISTNDTRLSPSPPLQGSMSLEDSELLSFYSSQSMSHLSCLGDAIDALFSSVQENQPPRIFVSKGKSLIVTAHKLVFIGDTLARLLSSTDLRAKVTTSSGRLCQALKAVVVATKGAAQNYPSVPATQEMVDRVADLSQQAAGFSGLLQRLAEIS</sequence>
<feature type="compositionally biased region" description="Polar residues" evidence="6">
    <location>
        <begin position="319"/>
        <end position="335"/>
    </location>
</feature>
<evidence type="ECO:0000256" key="2">
    <source>
        <dbReference type="ARBA" id="ARBA00022443"/>
    </source>
</evidence>
<reference evidence="8" key="4">
    <citation type="submission" date="2025-09" db="UniProtKB">
        <authorList>
            <consortium name="Ensembl"/>
        </authorList>
    </citation>
    <scope>IDENTIFICATION</scope>
</reference>
<reference evidence="8" key="3">
    <citation type="submission" date="2025-08" db="UniProtKB">
        <authorList>
            <consortium name="Ensembl"/>
        </authorList>
    </citation>
    <scope>IDENTIFICATION</scope>
</reference>
<feature type="domain" description="SH3" evidence="7">
    <location>
        <begin position="3"/>
        <end position="65"/>
    </location>
</feature>
<evidence type="ECO:0000256" key="1">
    <source>
        <dbReference type="ARBA" id="ARBA00007848"/>
    </source>
</evidence>
<keyword evidence="9" id="KW-1185">Reference proteome</keyword>
<protein>
    <submittedName>
        <fullName evidence="8">Embryonal Fyn-associated substrate</fullName>
    </submittedName>
</protein>
<feature type="compositionally biased region" description="Pro residues" evidence="6">
    <location>
        <begin position="749"/>
        <end position="764"/>
    </location>
</feature>
<proteinExistence type="inferred from homology"/>
<dbReference type="STRING" id="7994.ENSAMXP00000003919"/>
<evidence type="ECO:0000256" key="3">
    <source>
        <dbReference type="ARBA" id="ARBA00022553"/>
    </source>
</evidence>
<dbReference type="PANTHER" id="PTHR10654:SF21">
    <property type="entry name" value="EMBRYONAL FYN-ASSOCIATED SUBSTRATE"/>
    <property type="match status" value="1"/>
</dbReference>
<dbReference type="InParanoid" id="W5K8K8"/>
<dbReference type="HOGENOM" id="CLU_012582_1_0_1"/>
<dbReference type="InterPro" id="IPR036028">
    <property type="entry name" value="SH3-like_dom_sf"/>
</dbReference>
<name>W5K8K8_ASTMX</name>
<evidence type="ECO:0000259" key="7">
    <source>
        <dbReference type="PROSITE" id="PS50002"/>
    </source>
</evidence>
<dbReference type="GO" id="GO:0007155">
    <property type="term" value="P:cell adhesion"/>
    <property type="evidence" value="ECO:0007669"/>
    <property type="project" value="UniProtKB-KW"/>
</dbReference>
<dbReference type="FunFam" id="1.20.120.230:FF:000001">
    <property type="entry name" value="Breast cancer anti-estrogen resistance 1"/>
    <property type="match status" value="1"/>
</dbReference>
<dbReference type="GO" id="GO:0016477">
    <property type="term" value="P:cell migration"/>
    <property type="evidence" value="ECO:0007669"/>
    <property type="project" value="TreeGrafter"/>
</dbReference>
<dbReference type="AlphaFoldDB" id="W5K8K8"/>
<dbReference type="GO" id="GO:0005737">
    <property type="term" value="C:cytoplasm"/>
    <property type="evidence" value="ECO:0007669"/>
    <property type="project" value="TreeGrafter"/>
</dbReference>
<dbReference type="GeneTree" id="ENSGT00950000183008"/>
<feature type="compositionally biased region" description="Polar residues" evidence="6">
    <location>
        <begin position="819"/>
        <end position="843"/>
    </location>
</feature>
<evidence type="ECO:0000313" key="9">
    <source>
        <dbReference type="Proteomes" id="UP000018467"/>
    </source>
</evidence>
<dbReference type="FunFam" id="2.30.30.40:FF:000009">
    <property type="entry name" value="Breast cancer anti-estrogen resistance 1"/>
    <property type="match status" value="1"/>
</dbReference>
<feature type="region of interest" description="Disordered" evidence="6">
    <location>
        <begin position="64"/>
        <end position="91"/>
    </location>
</feature>